<dbReference type="PANTHER" id="PTHR47506">
    <property type="entry name" value="TRANSCRIPTIONAL REGULATORY PROTEIN"/>
    <property type="match status" value="1"/>
</dbReference>
<reference evidence="6 7" key="1">
    <citation type="submission" date="2019-08" db="EMBL/GenBank/DDBJ databases">
        <title>Microbe sample from Colwellia echini.</title>
        <authorList>
            <person name="Christiansen L."/>
            <person name="Pathiraja D."/>
            <person name="Schultz-Johansen M."/>
            <person name="Choi I.-G."/>
            <person name="Stougaard P."/>
        </authorList>
    </citation>
    <scope>NUCLEOTIDE SEQUENCE [LARGE SCALE GENOMIC DNA]</scope>
    <source>
        <strain evidence="6 7">A3</strain>
    </source>
</reference>
<dbReference type="InterPro" id="IPR036271">
    <property type="entry name" value="Tet_transcr_reg_TetR-rel_C_sf"/>
</dbReference>
<keyword evidence="7" id="KW-1185">Reference proteome</keyword>
<feature type="domain" description="HTH tetR-type" evidence="5">
    <location>
        <begin position="6"/>
        <end position="66"/>
    </location>
</feature>
<accession>A0ABY3MX13</accession>
<evidence type="ECO:0000313" key="7">
    <source>
        <dbReference type="Proteomes" id="UP000815846"/>
    </source>
</evidence>
<dbReference type="InterPro" id="IPR011075">
    <property type="entry name" value="TetR_C"/>
</dbReference>
<dbReference type="PROSITE" id="PS50977">
    <property type="entry name" value="HTH_TETR_2"/>
    <property type="match status" value="1"/>
</dbReference>
<sequence>MAKPTKFDRQDVINKATNLYWQKGFHATSMRNLQDVIDMRPGSIYAAFGNKDGLFIEVLKNYTDMGIAMLAECRAQMTSPIATLKAFVTMQVIDTQTDAPNGMCMLAKTVGELTEEHQELLTVAKNSLHRIEQAFVSLIEEAQSLGEISEEKDAKRLASHVVIQINGLRTYAKANNVDASLVPLIDDIFLQHPF</sequence>
<keyword evidence="2 4" id="KW-0238">DNA-binding</keyword>
<protein>
    <submittedName>
        <fullName evidence="6">TetR/AcrR family transcriptional regulator</fullName>
    </submittedName>
</protein>
<evidence type="ECO:0000256" key="4">
    <source>
        <dbReference type="PROSITE-ProRule" id="PRU00335"/>
    </source>
</evidence>
<keyword evidence="1" id="KW-0805">Transcription regulation</keyword>
<gene>
    <name evidence="6" type="ORF">CWS31_008650</name>
</gene>
<dbReference type="InterPro" id="IPR001647">
    <property type="entry name" value="HTH_TetR"/>
</dbReference>
<dbReference type="EMBL" id="PJAI02000008">
    <property type="protein sequence ID" value="TYK65714.1"/>
    <property type="molecule type" value="Genomic_DNA"/>
</dbReference>
<evidence type="ECO:0000256" key="3">
    <source>
        <dbReference type="ARBA" id="ARBA00023163"/>
    </source>
</evidence>
<keyword evidence="3" id="KW-0804">Transcription</keyword>
<dbReference type="Proteomes" id="UP000815846">
    <property type="component" value="Unassembled WGS sequence"/>
</dbReference>
<dbReference type="RefSeq" id="WP_101344825.1">
    <property type="nucleotide sequence ID" value="NZ_PJAI02000008.1"/>
</dbReference>
<dbReference type="Pfam" id="PF00440">
    <property type="entry name" value="TetR_N"/>
    <property type="match status" value="1"/>
</dbReference>
<dbReference type="SUPFAM" id="SSF46689">
    <property type="entry name" value="Homeodomain-like"/>
    <property type="match status" value="1"/>
</dbReference>
<proteinExistence type="predicted"/>
<evidence type="ECO:0000259" key="5">
    <source>
        <dbReference type="PROSITE" id="PS50977"/>
    </source>
</evidence>
<dbReference type="InterPro" id="IPR009057">
    <property type="entry name" value="Homeodomain-like_sf"/>
</dbReference>
<feature type="DNA-binding region" description="H-T-H motif" evidence="4">
    <location>
        <begin position="29"/>
        <end position="48"/>
    </location>
</feature>
<dbReference type="PANTHER" id="PTHR47506:SF8">
    <property type="entry name" value="REPRESSOR OF PUTATIVE XENOBIOTIC REDUCTASE TETR FAMILY-RELATED"/>
    <property type="match status" value="1"/>
</dbReference>
<comment type="caution">
    <text evidence="6">The sequence shown here is derived from an EMBL/GenBank/DDBJ whole genome shotgun (WGS) entry which is preliminary data.</text>
</comment>
<evidence type="ECO:0000256" key="2">
    <source>
        <dbReference type="ARBA" id="ARBA00023125"/>
    </source>
</evidence>
<name>A0ABY3MX13_9GAMM</name>
<evidence type="ECO:0000313" key="6">
    <source>
        <dbReference type="EMBL" id="TYK65714.1"/>
    </source>
</evidence>
<dbReference type="Pfam" id="PF16925">
    <property type="entry name" value="TetR_C_13"/>
    <property type="match status" value="1"/>
</dbReference>
<dbReference type="SUPFAM" id="SSF48498">
    <property type="entry name" value="Tetracyclin repressor-like, C-terminal domain"/>
    <property type="match status" value="1"/>
</dbReference>
<dbReference type="Gene3D" id="1.10.357.10">
    <property type="entry name" value="Tetracycline Repressor, domain 2"/>
    <property type="match status" value="1"/>
</dbReference>
<evidence type="ECO:0000256" key="1">
    <source>
        <dbReference type="ARBA" id="ARBA00023015"/>
    </source>
</evidence>
<organism evidence="6 7">
    <name type="scientific">Colwellia echini</name>
    <dbReference type="NCBI Taxonomy" id="1982103"/>
    <lineage>
        <taxon>Bacteria</taxon>
        <taxon>Pseudomonadati</taxon>
        <taxon>Pseudomonadota</taxon>
        <taxon>Gammaproteobacteria</taxon>
        <taxon>Alteromonadales</taxon>
        <taxon>Colwelliaceae</taxon>
        <taxon>Colwellia</taxon>
    </lineage>
</organism>
<dbReference type="Gene3D" id="1.10.10.60">
    <property type="entry name" value="Homeodomain-like"/>
    <property type="match status" value="1"/>
</dbReference>